<reference evidence="1 2" key="1">
    <citation type="submission" date="2020-01" db="EMBL/GenBank/DDBJ databases">
        <title>Sphingomonas sp. strain CSW-10.</title>
        <authorList>
            <person name="Chen W.-M."/>
        </authorList>
    </citation>
    <scope>NUCLEOTIDE SEQUENCE [LARGE SCALE GENOMIC DNA]</scope>
    <source>
        <strain evidence="1 2">CSW-10</strain>
    </source>
</reference>
<dbReference type="RefSeq" id="WP_169945858.1">
    <property type="nucleotide sequence ID" value="NZ_CP053015.1"/>
</dbReference>
<evidence type="ECO:0000313" key="2">
    <source>
        <dbReference type="Proteomes" id="UP000503018"/>
    </source>
</evidence>
<dbReference type="KEGG" id="slan:GV829_08695"/>
<protein>
    <recommendedName>
        <fullName evidence="3">DUF3617 family protein</fullName>
    </recommendedName>
</protein>
<accession>A0A6M4ATS7</accession>
<dbReference type="AlphaFoldDB" id="A0A6M4ATS7"/>
<sequence>MTLVPTLARLSGWLGCALVAAMPVAAQAPGLAMLGTLERGQWQLRDRDEASAPVRNLCLGDARLLLQLRHERAQCSRYVIEDEARSVTIHYTCPGAGHGRTTIRKETSRLVQIDTQGIANGAPFSIAYEARRIGPCN</sequence>
<keyword evidence="2" id="KW-1185">Reference proteome</keyword>
<name>A0A6M4ATS7_9SPHN</name>
<organism evidence="1 2">
    <name type="scientific">Sphingomonas lacunae</name>
    <dbReference type="NCBI Taxonomy" id="2698828"/>
    <lineage>
        <taxon>Bacteria</taxon>
        <taxon>Pseudomonadati</taxon>
        <taxon>Pseudomonadota</taxon>
        <taxon>Alphaproteobacteria</taxon>
        <taxon>Sphingomonadales</taxon>
        <taxon>Sphingomonadaceae</taxon>
        <taxon>Sphingomonas</taxon>
    </lineage>
</organism>
<evidence type="ECO:0008006" key="3">
    <source>
        <dbReference type="Google" id="ProtNLM"/>
    </source>
</evidence>
<evidence type="ECO:0000313" key="1">
    <source>
        <dbReference type="EMBL" id="QJQ32517.1"/>
    </source>
</evidence>
<dbReference type="EMBL" id="CP053015">
    <property type="protein sequence ID" value="QJQ32517.1"/>
    <property type="molecule type" value="Genomic_DNA"/>
</dbReference>
<gene>
    <name evidence="1" type="ORF">GV829_08695</name>
</gene>
<dbReference type="Proteomes" id="UP000503018">
    <property type="component" value="Chromosome"/>
</dbReference>
<proteinExistence type="predicted"/>